<dbReference type="Pfam" id="PF11799">
    <property type="entry name" value="IMS_C"/>
    <property type="match status" value="1"/>
</dbReference>
<keyword evidence="4" id="KW-0227">DNA damage</keyword>
<name>A0A0S4QWI4_9ACTN</name>
<dbReference type="Gene3D" id="3.30.1490.100">
    <property type="entry name" value="DNA polymerase, Y-family, little finger domain"/>
    <property type="match status" value="1"/>
</dbReference>
<dbReference type="SUPFAM" id="SSF56672">
    <property type="entry name" value="DNA/RNA polymerases"/>
    <property type="match status" value="1"/>
</dbReference>
<dbReference type="GO" id="GO:0009432">
    <property type="term" value="P:SOS response"/>
    <property type="evidence" value="ECO:0007669"/>
    <property type="project" value="TreeGrafter"/>
</dbReference>
<dbReference type="InterPro" id="IPR043128">
    <property type="entry name" value="Rev_trsase/Diguanyl_cyclase"/>
</dbReference>
<dbReference type="Gene3D" id="3.30.70.270">
    <property type="match status" value="1"/>
</dbReference>
<dbReference type="PANTHER" id="PTHR11076:SF33">
    <property type="entry name" value="DNA POLYMERASE KAPPA"/>
    <property type="match status" value="1"/>
</dbReference>
<feature type="site" description="Substrate discrimination" evidence="4">
    <location>
        <position position="5"/>
    </location>
</feature>
<keyword evidence="4" id="KW-0239">DNA-directed DNA polymerase</keyword>
<accession>A0A0S4QWI4</accession>
<dbReference type="PROSITE" id="PS50173">
    <property type="entry name" value="UMUC"/>
    <property type="match status" value="1"/>
</dbReference>
<evidence type="ECO:0000256" key="4">
    <source>
        <dbReference type="HAMAP-Rule" id="MF_01113"/>
    </source>
</evidence>
<evidence type="ECO:0000256" key="3">
    <source>
        <dbReference type="ARBA" id="ARBA00049244"/>
    </source>
</evidence>
<comment type="subunit">
    <text evidence="4">Monomer.</text>
</comment>
<dbReference type="PANTHER" id="PTHR11076">
    <property type="entry name" value="DNA REPAIR POLYMERASE UMUC / TRANSFERASE FAMILY MEMBER"/>
    <property type="match status" value="1"/>
</dbReference>
<feature type="active site" evidence="4">
    <location>
        <position position="94"/>
    </location>
</feature>
<dbReference type="NCBIfam" id="NF002677">
    <property type="entry name" value="PRK02406.1"/>
    <property type="match status" value="1"/>
</dbReference>
<comment type="subcellular location">
    <subcellularLocation>
        <location evidence="4">Cytoplasm</location>
    </subcellularLocation>
</comment>
<comment type="similarity">
    <text evidence="1 4">Belongs to the DNA polymerase type-Y family.</text>
</comment>
<keyword evidence="4" id="KW-0515">Mutator protein</keyword>
<dbReference type="InterPro" id="IPR050116">
    <property type="entry name" value="DNA_polymerase-Y"/>
</dbReference>
<proteinExistence type="inferred from homology"/>
<dbReference type="GO" id="GO:0003887">
    <property type="term" value="F:DNA-directed DNA polymerase activity"/>
    <property type="evidence" value="ECO:0007669"/>
    <property type="project" value="UniProtKB-UniRule"/>
</dbReference>
<protein>
    <recommendedName>
        <fullName evidence="4">DNA polymerase IV</fullName>
        <shortName evidence="4">Pol IV</shortName>
        <ecNumber evidence="4">2.7.7.7</ecNumber>
    </recommendedName>
</protein>
<keyword evidence="7" id="KW-1185">Reference proteome</keyword>
<reference evidence="7" key="1">
    <citation type="submission" date="2015-11" db="EMBL/GenBank/DDBJ databases">
        <authorList>
            <person name="Varghese N."/>
        </authorList>
    </citation>
    <scope>NUCLEOTIDE SEQUENCE [LARGE SCALE GENOMIC DNA]</scope>
    <source>
        <strain evidence="7">DSM 45899</strain>
    </source>
</reference>
<organism evidence="6 7">
    <name type="scientific">Parafrankia irregularis</name>
    <dbReference type="NCBI Taxonomy" id="795642"/>
    <lineage>
        <taxon>Bacteria</taxon>
        <taxon>Bacillati</taxon>
        <taxon>Actinomycetota</taxon>
        <taxon>Actinomycetes</taxon>
        <taxon>Frankiales</taxon>
        <taxon>Frankiaceae</taxon>
        <taxon>Parafrankia</taxon>
    </lineage>
</organism>
<dbReference type="HAMAP" id="MF_01113">
    <property type="entry name" value="DNApol_IV"/>
    <property type="match status" value="1"/>
</dbReference>
<dbReference type="NCBIfam" id="NF003015">
    <property type="entry name" value="PRK03858.1"/>
    <property type="match status" value="1"/>
</dbReference>
<keyword evidence="4" id="KW-0238">DNA-binding</keyword>
<dbReference type="EC" id="2.7.7.7" evidence="4"/>
<keyword evidence="4" id="KW-0479">Metal-binding</keyword>
<dbReference type="GO" id="GO:0000287">
    <property type="term" value="F:magnesium ion binding"/>
    <property type="evidence" value="ECO:0007669"/>
    <property type="project" value="UniProtKB-UniRule"/>
</dbReference>
<dbReference type="GO" id="GO:0042276">
    <property type="term" value="P:error-prone translesion synthesis"/>
    <property type="evidence" value="ECO:0007669"/>
    <property type="project" value="TreeGrafter"/>
</dbReference>
<dbReference type="Gene3D" id="3.40.1170.60">
    <property type="match status" value="1"/>
</dbReference>
<evidence type="ECO:0000313" key="7">
    <source>
        <dbReference type="Proteomes" id="UP000198802"/>
    </source>
</evidence>
<dbReference type="EMBL" id="FAOZ01000028">
    <property type="protein sequence ID" value="CUU59438.1"/>
    <property type="molecule type" value="Genomic_DNA"/>
</dbReference>
<feature type="binding site" evidence="4">
    <location>
        <position position="93"/>
    </location>
    <ligand>
        <name>Mg(2+)</name>
        <dbReference type="ChEBI" id="CHEBI:18420"/>
    </ligand>
</feature>
<keyword evidence="4" id="KW-0460">Magnesium</keyword>
<gene>
    <name evidence="4" type="primary">dinB</name>
    <name evidence="6" type="ORF">Ga0074812_1287</name>
</gene>
<dbReference type="SUPFAM" id="SSF100879">
    <property type="entry name" value="Lesion bypass DNA polymerase (Y-family), little finger domain"/>
    <property type="match status" value="1"/>
</dbReference>
<feature type="domain" description="UmuC" evidence="5">
    <location>
        <begin position="1"/>
        <end position="175"/>
    </location>
</feature>
<dbReference type="InterPro" id="IPR036775">
    <property type="entry name" value="DNA_pol_Y-fam_lit_finger_sf"/>
</dbReference>
<evidence type="ECO:0000256" key="2">
    <source>
        <dbReference type="ARBA" id="ARBA00025589"/>
    </source>
</evidence>
<dbReference type="CDD" id="cd03586">
    <property type="entry name" value="PolY_Pol_IV_kappa"/>
    <property type="match status" value="1"/>
</dbReference>
<keyword evidence="4" id="KW-0963">Cytoplasm</keyword>
<keyword evidence="4" id="KW-0808">Transferase</keyword>
<dbReference type="GO" id="GO:0005829">
    <property type="term" value="C:cytosol"/>
    <property type="evidence" value="ECO:0007669"/>
    <property type="project" value="TreeGrafter"/>
</dbReference>
<dbReference type="Gene3D" id="1.10.150.20">
    <property type="entry name" value="5' to 3' exonuclease, C-terminal subdomain"/>
    <property type="match status" value="1"/>
</dbReference>
<sequence length="390" mass="42220">MDAFFASVAVRDTPGLRGRPVIVGGGDRGVVLSATYEARAFGVRSAMPMAQARRMCPAAVVVPADHGRYREASSAIMGVFRDLTPLVAPISLDEAFLDVAGARRLFGGPVDIARAIRARIAAEQGLTCSIGVAPSMFVAKIASTRCKPDGLSVVRPEEVLAFLHPLPTAALWGVGPRTEETLTRLGLRTIGDIARTPADTLRRALGAGAADHLIALAHGRDDRRVDPDRTEVSIGAEETFPTDLAEPEPLARELLRLCTRVAGRLRGRGEVARNISIKVRYADFTTVTRARTLREPTDVTWLVYRAARELFDELWGTQRPRVRLVGVRASGLSAAARAGRQLTFDEQPARWADVDRATDGAHRRFGDGSVRPASLLASPSKRRTVMIVRP</sequence>
<dbReference type="InterPro" id="IPR001126">
    <property type="entry name" value="UmuC"/>
</dbReference>
<comment type="caution">
    <text evidence="4">Lacks conserved residue(s) required for the propagation of feature annotation.</text>
</comment>
<comment type="function">
    <text evidence="2 4">Poorly processive, error-prone DNA polymerase involved in untargeted mutagenesis. Copies undamaged DNA at stalled replication forks, which arise in vivo from mismatched or misaligned primer ends. These misaligned primers can be extended by PolIV. Exhibits no 3'-5' exonuclease (proofreading) activity. May be involved in translesional synthesis, in conjunction with the beta clamp from PolIII.</text>
</comment>
<dbReference type="InterPro" id="IPR022880">
    <property type="entry name" value="DNApol_IV"/>
</dbReference>
<dbReference type="GO" id="GO:0006261">
    <property type="term" value="P:DNA-templated DNA replication"/>
    <property type="evidence" value="ECO:0007669"/>
    <property type="project" value="UniProtKB-UniRule"/>
</dbReference>
<dbReference type="GO" id="GO:0003684">
    <property type="term" value="F:damaged DNA binding"/>
    <property type="evidence" value="ECO:0007669"/>
    <property type="project" value="InterPro"/>
</dbReference>
<dbReference type="GO" id="GO:0006281">
    <property type="term" value="P:DNA repair"/>
    <property type="evidence" value="ECO:0007669"/>
    <property type="project" value="UniProtKB-UniRule"/>
</dbReference>
<dbReference type="AlphaFoldDB" id="A0A0S4QWI4"/>
<dbReference type="InterPro" id="IPR017961">
    <property type="entry name" value="DNA_pol_Y-fam_little_finger"/>
</dbReference>
<dbReference type="InterPro" id="IPR043502">
    <property type="entry name" value="DNA/RNA_pol_sf"/>
</dbReference>
<evidence type="ECO:0000256" key="1">
    <source>
        <dbReference type="ARBA" id="ARBA00010945"/>
    </source>
</evidence>
<evidence type="ECO:0000313" key="6">
    <source>
        <dbReference type="EMBL" id="CUU59438.1"/>
    </source>
</evidence>
<dbReference type="Proteomes" id="UP000198802">
    <property type="component" value="Unassembled WGS sequence"/>
</dbReference>
<comment type="catalytic activity">
    <reaction evidence="3 4">
        <text>DNA(n) + a 2'-deoxyribonucleoside 5'-triphosphate = DNA(n+1) + diphosphate</text>
        <dbReference type="Rhea" id="RHEA:22508"/>
        <dbReference type="Rhea" id="RHEA-COMP:17339"/>
        <dbReference type="Rhea" id="RHEA-COMP:17340"/>
        <dbReference type="ChEBI" id="CHEBI:33019"/>
        <dbReference type="ChEBI" id="CHEBI:61560"/>
        <dbReference type="ChEBI" id="CHEBI:173112"/>
        <dbReference type="EC" id="2.7.7.7"/>
    </reaction>
</comment>
<keyword evidence="4" id="KW-0234">DNA repair</keyword>
<keyword evidence="4" id="KW-0548">Nucleotidyltransferase</keyword>
<dbReference type="Pfam" id="PF00817">
    <property type="entry name" value="IMS"/>
    <property type="match status" value="1"/>
</dbReference>
<comment type="cofactor">
    <cofactor evidence="4">
        <name>Mg(2+)</name>
        <dbReference type="ChEBI" id="CHEBI:18420"/>
    </cofactor>
    <text evidence="4">Binds 2 magnesium ions per subunit.</text>
</comment>
<evidence type="ECO:0000259" key="5">
    <source>
        <dbReference type="PROSITE" id="PS50173"/>
    </source>
</evidence>
<keyword evidence="4" id="KW-0235">DNA replication</keyword>